<evidence type="ECO:0000256" key="2">
    <source>
        <dbReference type="ARBA" id="ARBA00022448"/>
    </source>
</evidence>
<keyword evidence="8" id="KW-1185">Reference proteome</keyword>
<evidence type="ECO:0000256" key="3">
    <source>
        <dbReference type="ARBA" id="ARBA00022490"/>
    </source>
</evidence>
<keyword evidence="3" id="KW-0963">Cytoplasm</keyword>
<protein>
    <submittedName>
        <fullName evidence="7">IPO4</fullName>
    </submittedName>
</protein>
<dbReference type="InterPro" id="IPR011989">
    <property type="entry name" value="ARM-like"/>
</dbReference>
<dbReference type="Gene3D" id="1.25.10.10">
    <property type="entry name" value="Leucine-rich Repeat Variant"/>
    <property type="match status" value="1"/>
</dbReference>
<comment type="caution">
    <text evidence="7">The sequence shown here is derived from an EMBL/GenBank/DDBJ whole genome shotgun (WGS) entry which is preliminary data.</text>
</comment>
<name>A0A8S3RG34_MYTED</name>
<dbReference type="InterPro" id="IPR021133">
    <property type="entry name" value="HEAT_type_2"/>
</dbReference>
<dbReference type="InterPro" id="IPR016024">
    <property type="entry name" value="ARM-type_fold"/>
</dbReference>
<dbReference type="InterPro" id="IPR040122">
    <property type="entry name" value="Importin_beta"/>
</dbReference>
<dbReference type="InterPro" id="IPR000357">
    <property type="entry name" value="HEAT"/>
</dbReference>
<organism evidence="7 8">
    <name type="scientific">Mytilus edulis</name>
    <name type="common">Blue mussel</name>
    <dbReference type="NCBI Taxonomy" id="6550"/>
    <lineage>
        <taxon>Eukaryota</taxon>
        <taxon>Metazoa</taxon>
        <taxon>Spiralia</taxon>
        <taxon>Lophotrochozoa</taxon>
        <taxon>Mollusca</taxon>
        <taxon>Bivalvia</taxon>
        <taxon>Autobranchia</taxon>
        <taxon>Pteriomorphia</taxon>
        <taxon>Mytilida</taxon>
        <taxon>Mytiloidea</taxon>
        <taxon>Mytilidae</taxon>
        <taxon>Mytilinae</taxon>
        <taxon>Mytilus</taxon>
    </lineage>
</organism>
<dbReference type="GO" id="GO:0005737">
    <property type="term" value="C:cytoplasm"/>
    <property type="evidence" value="ECO:0007669"/>
    <property type="project" value="UniProtKB-SubCell"/>
</dbReference>
<dbReference type="PANTHER" id="PTHR10527">
    <property type="entry name" value="IMPORTIN BETA"/>
    <property type="match status" value="1"/>
</dbReference>
<evidence type="ECO:0000256" key="5">
    <source>
        <dbReference type="ARBA" id="ARBA00022927"/>
    </source>
</evidence>
<dbReference type="Pfam" id="PF02985">
    <property type="entry name" value="HEAT"/>
    <property type="match status" value="1"/>
</dbReference>
<gene>
    <name evidence="7" type="ORF">MEDL_22380</name>
</gene>
<dbReference type="SUPFAM" id="SSF48371">
    <property type="entry name" value="ARM repeat"/>
    <property type="match status" value="2"/>
</dbReference>
<dbReference type="GO" id="GO:0005634">
    <property type="term" value="C:nucleus"/>
    <property type="evidence" value="ECO:0007669"/>
    <property type="project" value="UniProtKB-SubCell"/>
</dbReference>
<proteinExistence type="predicted"/>
<dbReference type="GO" id="GO:0006606">
    <property type="term" value="P:protein import into nucleus"/>
    <property type="evidence" value="ECO:0007669"/>
    <property type="project" value="InterPro"/>
</dbReference>
<evidence type="ECO:0000256" key="1">
    <source>
        <dbReference type="ARBA" id="ARBA00004496"/>
    </source>
</evidence>
<feature type="repeat" description="HEAT" evidence="6">
    <location>
        <begin position="533"/>
        <end position="571"/>
    </location>
</feature>
<evidence type="ECO:0000313" key="8">
    <source>
        <dbReference type="Proteomes" id="UP000683360"/>
    </source>
</evidence>
<keyword evidence="4" id="KW-0677">Repeat</keyword>
<accession>A0A8S3RG34</accession>
<evidence type="ECO:0000313" key="7">
    <source>
        <dbReference type="EMBL" id="CAG2208269.1"/>
    </source>
</evidence>
<dbReference type="AlphaFoldDB" id="A0A8S3RG34"/>
<evidence type="ECO:0000256" key="6">
    <source>
        <dbReference type="PROSITE-ProRule" id="PRU00103"/>
    </source>
</evidence>
<dbReference type="Proteomes" id="UP000683360">
    <property type="component" value="Unassembled WGS sequence"/>
</dbReference>
<reference evidence="7" key="1">
    <citation type="submission" date="2021-03" db="EMBL/GenBank/DDBJ databases">
        <authorList>
            <person name="Bekaert M."/>
        </authorList>
    </citation>
    <scope>NUCLEOTIDE SEQUENCE</scope>
</reference>
<keyword evidence="2" id="KW-0813">Transport</keyword>
<evidence type="ECO:0000256" key="4">
    <source>
        <dbReference type="ARBA" id="ARBA00022737"/>
    </source>
</evidence>
<keyword evidence="5" id="KW-0653">Protein transport</keyword>
<comment type="subcellular location">
    <subcellularLocation>
        <location evidence="1">Cytoplasm</location>
    </subcellularLocation>
</comment>
<dbReference type="OrthoDB" id="6149377at2759"/>
<sequence length="715" mass="79336">MVSCYISAIGKIWASAGLRDLLVDSGAYAGCTVDQILQGKQFNRAVRTYTLAYETPDISKYASEILPLVFQYLGRATNEIDKNPKGLVKSYYALEMFCENLGNGIEPYLQPLMEHLLEVLKIPTTSVKQKQLAISAIGATANAAKTLLKPYFHEIIELFNVYLTAGDEESVRKLQIQVLDTLAVIARSIGNETFMPLAQDSAVLGISLLETVDDPDLRRCVYSLFAALSSLLQQDMIPYMEKLVMFMINSIKSTEGVKTHYKDEEEQVIMFNEEDFCDEEDLTAGDSDQEEDSKIHGISVENAYLDEKEDACCALGELAGNAGSIFFPYLEQSFGVVLEMANYPTPGVKKAALVAVGNMCICVHKANLQNASEEINTVLTNMLQSVVKRILEIVQEDTDRTVVMTAIDTLYEMLEKIGRPVLDVQGATGAILARMKEAFTNKLSCQDEDTLEDDDQQAEFDGMLIESAGDVLPVMAKLLGGDIFLPFFRSFLVDLLKRLKETSSVSEKSFAVGTLAETLLACGQVSVNFVDPLYPLFMKMIRDEDEEVRSNSIFALGVLMANSGDKLFSHYTQVLKTLFAILNKEGNPRVIDNVCAATCRMISTHKSALPLEQVIPVIVQCLPLKEDFEENETVYNCLLQLYSDDIEIIKAYIPKILESISCVVGTEKVKQDVQSTLVHFVKDVSVKYPGDYQAVRNVLPAEKISKLDACLQMSF</sequence>
<dbReference type="PROSITE" id="PS50077">
    <property type="entry name" value="HEAT_REPEAT"/>
    <property type="match status" value="1"/>
</dbReference>
<dbReference type="EMBL" id="CAJPWZ010001104">
    <property type="protein sequence ID" value="CAG2208269.1"/>
    <property type="molecule type" value="Genomic_DNA"/>
</dbReference>